<keyword evidence="3" id="KW-1185">Reference proteome</keyword>
<dbReference type="EMBL" id="JAINDJ010000005">
    <property type="protein sequence ID" value="KAG9447049.1"/>
    <property type="molecule type" value="Genomic_DNA"/>
</dbReference>
<feature type="compositionally biased region" description="Basic and acidic residues" evidence="1">
    <location>
        <begin position="1"/>
        <end position="18"/>
    </location>
</feature>
<proteinExistence type="predicted"/>
<dbReference type="Proteomes" id="UP000825729">
    <property type="component" value="Unassembled WGS sequence"/>
</dbReference>
<organism evidence="2 3">
    <name type="scientific">Aristolochia fimbriata</name>
    <name type="common">White veined hardy Dutchman's pipe vine</name>
    <dbReference type="NCBI Taxonomy" id="158543"/>
    <lineage>
        <taxon>Eukaryota</taxon>
        <taxon>Viridiplantae</taxon>
        <taxon>Streptophyta</taxon>
        <taxon>Embryophyta</taxon>
        <taxon>Tracheophyta</taxon>
        <taxon>Spermatophyta</taxon>
        <taxon>Magnoliopsida</taxon>
        <taxon>Magnoliidae</taxon>
        <taxon>Piperales</taxon>
        <taxon>Aristolochiaceae</taxon>
        <taxon>Aristolochia</taxon>
    </lineage>
</organism>
<comment type="caution">
    <text evidence="2">The sequence shown here is derived from an EMBL/GenBank/DDBJ whole genome shotgun (WGS) entry which is preliminary data.</text>
</comment>
<evidence type="ECO:0000313" key="3">
    <source>
        <dbReference type="Proteomes" id="UP000825729"/>
    </source>
</evidence>
<reference evidence="2 3" key="1">
    <citation type="submission" date="2021-07" db="EMBL/GenBank/DDBJ databases">
        <title>The Aristolochia fimbriata genome: insights into angiosperm evolution, floral development and chemical biosynthesis.</title>
        <authorList>
            <person name="Jiao Y."/>
        </authorList>
    </citation>
    <scope>NUCLEOTIDE SEQUENCE [LARGE SCALE GENOMIC DNA]</scope>
    <source>
        <strain evidence="2">IBCAS-2021</strain>
        <tissue evidence="2">Leaf</tissue>
    </source>
</reference>
<name>A0AAV7EEB5_ARIFI</name>
<accession>A0AAV7EEB5</accession>
<evidence type="ECO:0000256" key="1">
    <source>
        <dbReference type="SAM" id="MobiDB-lite"/>
    </source>
</evidence>
<gene>
    <name evidence="2" type="ORF">H6P81_013177</name>
</gene>
<protein>
    <submittedName>
        <fullName evidence="2">Uncharacterized protein</fullName>
    </submittedName>
</protein>
<sequence length="134" mass="15223">MEKREEGEEGRRREENKSPIKRNGGCVARSGNAIHFGVGERVERSGAERKRWKDDAVSEQQSLGCFCRLRKKGDSDSFNSLDSDGERREPSYAGKRTREGRSSAPRRLPHVICTVMQNKMDKCSPNLLLCLIVR</sequence>
<evidence type="ECO:0000313" key="2">
    <source>
        <dbReference type="EMBL" id="KAG9447049.1"/>
    </source>
</evidence>
<dbReference type="AlphaFoldDB" id="A0AAV7EEB5"/>
<feature type="region of interest" description="Disordered" evidence="1">
    <location>
        <begin position="1"/>
        <end position="30"/>
    </location>
</feature>
<feature type="compositionally biased region" description="Basic and acidic residues" evidence="1">
    <location>
        <begin position="84"/>
        <end position="101"/>
    </location>
</feature>
<feature type="region of interest" description="Disordered" evidence="1">
    <location>
        <begin position="71"/>
        <end position="107"/>
    </location>
</feature>